<evidence type="ECO:0000256" key="5">
    <source>
        <dbReference type="ARBA" id="ARBA00023136"/>
    </source>
</evidence>
<proteinExistence type="inferred from homology"/>
<evidence type="ECO:0000256" key="6">
    <source>
        <dbReference type="PROSITE-ProRule" id="PRU00282"/>
    </source>
</evidence>
<dbReference type="PROSITE" id="PS50920">
    <property type="entry name" value="SOLCAR"/>
    <property type="match status" value="1"/>
</dbReference>
<keyword evidence="8" id="KW-1133">Transmembrane helix</keyword>
<sequence>MNAIHVIMATSTSANPHNAPNERIENIARKRKMSSITFFIFGILLIISGSLLASFESQRFSVSFIIFGIIGLIFAFMYWISAEKILIELRKFNADRMRQAQLQAQNSSVCHSRNIINRKVFRSEKMPLRLGCRTPKTAGLLPSALAILPASGIDLALYETLKRRIETYQGYKTNLIEKLIVGNISNCISQFFIYPLLNVRTRLQSNIGQSDTMTKILKRLWLHHGLRGLYNGFSLHMLRLAPASGISFLTFEYTSQLLGVKAL</sequence>
<evidence type="ECO:0008006" key="11">
    <source>
        <dbReference type="Google" id="ProtNLM"/>
    </source>
</evidence>
<comment type="subcellular location">
    <subcellularLocation>
        <location evidence="1">Membrane</location>
        <topology evidence="1">Multi-pass membrane protein</topology>
    </subcellularLocation>
</comment>
<keyword evidence="5 6" id="KW-0472">Membrane</keyword>
<feature type="transmembrane region" description="Helical" evidence="8">
    <location>
        <begin position="36"/>
        <end position="55"/>
    </location>
</feature>
<evidence type="ECO:0000313" key="10">
    <source>
        <dbReference type="Proteomes" id="UP000663889"/>
    </source>
</evidence>
<dbReference type="Gene3D" id="1.50.40.10">
    <property type="entry name" value="Mitochondrial carrier domain"/>
    <property type="match status" value="1"/>
</dbReference>
<gene>
    <name evidence="9" type="ORF">SEV965_LOCUS20168</name>
</gene>
<evidence type="ECO:0000256" key="1">
    <source>
        <dbReference type="ARBA" id="ARBA00004141"/>
    </source>
</evidence>
<accession>A0A814V7X9</accession>
<dbReference type="InterPro" id="IPR018108">
    <property type="entry name" value="MCP_transmembrane"/>
</dbReference>
<evidence type="ECO:0000256" key="4">
    <source>
        <dbReference type="ARBA" id="ARBA00022737"/>
    </source>
</evidence>
<evidence type="ECO:0000256" key="7">
    <source>
        <dbReference type="RuleBase" id="RU000488"/>
    </source>
</evidence>
<feature type="repeat" description="Solcar" evidence="6">
    <location>
        <begin position="173"/>
        <end position="257"/>
    </location>
</feature>
<name>A0A814V7X9_9BILA</name>
<dbReference type="EMBL" id="CAJNOU010001295">
    <property type="protein sequence ID" value="CAF1183234.1"/>
    <property type="molecule type" value="Genomic_DNA"/>
</dbReference>
<dbReference type="Pfam" id="PF00153">
    <property type="entry name" value="Mito_carr"/>
    <property type="match status" value="1"/>
</dbReference>
<organism evidence="9 10">
    <name type="scientific">Rotaria sordida</name>
    <dbReference type="NCBI Taxonomy" id="392033"/>
    <lineage>
        <taxon>Eukaryota</taxon>
        <taxon>Metazoa</taxon>
        <taxon>Spiralia</taxon>
        <taxon>Gnathifera</taxon>
        <taxon>Rotifera</taxon>
        <taxon>Eurotatoria</taxon>
        <taxon>Bdelloidea</taxon>
        <taxon>Philodinida</taxon>
        <taxon>Philodinidae</taxon>
        <taxon>Rotaria</taxon>
    </lineage>
</organism>
<evidence type="ECO:0000256" key="3">
    <source>
        <dbReference type="ARBA" id="ARBA00022692"/>
    </source>
</evidence>
<dbReference type="GO" id="GO:0016020">
    <property type="term" value="C:membrane"/>
    <property type="evidence" value="ECO:0007669"/>
    <property type="project" value="UniProtKB-SubCell"/>
</dbReference>
<evidence type="ECO:0000256" key="8">
    <source>
        <dbReference type="SAM" id="Phobius"/>
    </source>
</evidence>
<comment type="similarity">
    <text evidence="2 7">Belongs to the mitochondrial carrier (TC 2.A.29) family.</text>
</comment>
<dbReference type="InterPro" id="IPR023395">
    <property type="entry name" value="MCP_dom_sf"/>
</dbReference>
<dbReference type="Proteomes" id="UP000663889">
    <property type="component" value="Unassembled WGS sequence"/>
</dbReference>
<reference evidence="9" key="1">
    <citation type="submission" date="2021-02" db="EMBL/GenBank/DDBJ databases">
        <authorList>
            <person name="Nowell W R."/>
        </authorList>
    </citation>
    <scope>NUCLEOTIDE SEQUENCE</scope>
</reference>
<evidence type="ECO:0000256" key="2">
    <source>
        <dbReference type="ARBA" id="ARBA00006375"/>
    </source>
</evidence>
<keyword evidence="4" id="KW-0677">Repeat</keyword>
<comment type="caution">
    <text evidence="9">The sequence shown here is derived from an EMBL/GenBank/DDBJ whole genome shotgun (WGS) entry which is preliminary data.</text>
</comment>
<keyword evidence="3 6" id="KW-0812">Transmembrane</keyword>
<dbReference type="SUPFAM" id="SSF103506">
    <property type="entry name" value="Mitochondrial carrier"/>
    <property type="match status" value="1"/>
</dbReference>
<feature type="transmembrane region" description="Helical" evidence="8">
    <location>
        <begin position="61"/>
        <end position="81"/>
    </location>
</feature>
<keyword evidence="7" id="KW-0813">Transport</keyword>
<evidence type="ECO:0000313" key="9">
    <source>
        <dbReference type="EMBL" id="CAF1183234.1"/>
    </source>
</evidence>
<protein>
    <recommendedName>
        <fullName evidence="11">Mitochondrial carrier protein</fullName>
    </recommendedName>
</protein>
<dbReference type="AlphaFoldDB" id="A0A814V7X9"/>
<dbReference type="PANTHER" id="PTHR24089">
    <property type="entry name" value="SOLUTE CARRIER FAMILY 25"/>
    <property type="match status" value="1"/>
</dbReference>